<dbReference type="EMBL" id="AP019307">
    <property type="protein sequence ID" value="BBH16991.1"/>
    <property type="molecule type" value="Genomic_DNA"/>
</dbReference>
<sequence>MRTTLDLDPRVLAAARGRVQAGSSPSVGAAVSELALAGIDLRMDVTFSHGLLLAPPVEGHVITSDMVEDALADD</sequence>
<dbReference type="Proteomes" id="UP000271573">
    <property type="component" value="Chromosome"/>
</dbReference>
<name>A0A3G9ITN7_9ACTN</name>
<gene>
    <name evidence="1" type="ORF">Back2_12780</name>
</gene>
<reference evidence="1 2" key="1">
    <citation type="submission" date="2018-11" db="EMBL/GenBank/DDBJ databases">
        <title>Complete genome sequence of Nocardioides baekrokdamisoli strain KCTC 39748.</title>
        <authorList>
            <person name="Kang S.W."/>
            <person name="Lee K.C."/>
            <person name="Kim K.K."/>
            <person name="Kim J.S."/>
            <person name="Kim D.S."/>
            <person name="Ko S.H."/>
            <person name="Yang S.H."/>
            <person name="Shin Y.K."/>
            <person name="Lee J.S."/>
        </authorList>
    </citation>
    <scope>NUCLEOTIDE SEQUENCE [LARGE SCALE GENOMIC DNA]</scope>
    <source>
        <strain evidence="1 2">KCTC 39748</strain>
    </source>
</reference>
<proteinExistence type="predicted"/>
<dbReference type="AlphaFoldDB" id="A0A3G9ITN7"/>
<dbReference type="RefSeq" id="WP_125567805.1">
    <property type="nucleotide sequence ID" value="NZ_AP019307.1"/>
</dbReference>
<dbReference type="OrthoDB" id="4560449at2"/>
<dbReference type="KEGG" id="nbe:Back2_12780"/>
<organism evidence="1 2">
    <name type="scientific">Nocardioides baekrokdamisoli</name>
    <dbReference type="NCBI Taxonomy" id="1804624"/>
    <lineage>
        <taxon>Bacteria</taxon>
        <taxon>Bacillati</taxon>
        <taxon>Actinomycetota</taxon>
        <taxon>Actinomycetes</taxon>
        <taxon>Propionibacteriales</taxon>
        <taxon>Nocardioidaceae</taxon>
        <taxon>Nocardioides</taxon>
    </lineage>
</organism>
<accession>A0A3G9ITN7</accession>
<evidence type="ECO:0000313" key="1">
    <source>
        <dbReference type="EMBL" id="BBH16991.1"/>
    </source>
</evidence>
<keyword evidence="2" id="KW-1185">Reference proteome</keyword>
<evidence type="ECO:0000313" key="2">
    <source>
        <dbReference type="Proteomes" id="UP000271573"/>
    </source>
</evidence>
<protein>
    <submittedName>
        <fullName evidence="1">Uncharacterized protein</fullName>
    </submittedName>
</protein>